<evidence type="ECO:0000256" key="6">
    <source>
        <dbReference type="ARBA" id="ARBA00022989"/>
    </source>
</evidence>
<dbReference type="PANTHER" id="PTHR21716:SF67">
    <property type="entry name" value="TRANSPORT PROTEIN YDIK-RELATED"/>
    <property type="match status" value="1"/>
</dbReference>
<comment type="subcellular location">
    <subcellularLocation>
        <location evidence="1">Cell membrane</location>
        <topology evidence="1">Multi-pass membrane protein</topology>
    </subcellularLocation>
</comment>
<feature type="transmembrane region" description="Helical" evidence="8">
    <location>
        <begin position="322"/>
        <end position="344"/>
    </location>
</feature>
<dbReference type="GO" id="GO:0005886">
    <property type="term" value="C:plasma membrane"/>
    <property type="evidence" value="ECO:0007669"/>
    <property type="project" value="UniProtKB-SubCell"/>
</dbReference>
<dbReference type="InterPro" id="IPR002549">
    <property type="entry name" value="AI-2E-like"/>
</dbReference>
<feature type="transmembrane region" description="Helical" evidence="8">
    <location>
        <begin position="174"/>
        <end position="192"/>
    </location>
</feature>
<evidence type="ECO:0000256" key="1">
    <source>
        <dbReference type="ARBA" id="ARBA00004651"/>
    </source>
</evidence>
<evidence type="ECO:0000256" key="7">
    <source>
        <dbReference type="ARBA" id="ARBA00023136"/>
    </source>
</evidence>
<keyword evidence="3" id="KW-0813">Transport</keyword>
<feature type="transmembrane region" description="Helical" evidence="8">
    <location>
        <begin position="51"/>
        <end position="68"/>
    </location>
</feature>
<dbReference type="EMBL" id="RBPV01000235">
    <property type="protein sequence ID" value="RMO58389.1"/>
    <property type="molecule type" value="Genomic_DNA"/>
</dbReference>
<evidence type="ECO:0000256" key="5">
    <source>
        <dbReference type="ARBA" id="ARBA00022692"/>
    </source>
</evidence>
<comment type="caution">
    <text evidence="10">The sequence shown here is derived from an EMBL/GenBank/DDBJ whole genome shotgun (WGS) entry which is preliminary data.</text>
</comment>
<proteinExistence type="inferred from homology"/>
<dbReference type="Pfam" id="PF09899">
    <property type="entry name" value="DUF2126"/>
    <property type="match status" value="1"/>
</dbReference>
<protein>
    <submittedName>
        <fullName evidence="10">Transglutaminase-like domain-containing protein</fullName>
    </submittedName>
</protein>
<gene>
    <name evidence="10" type="ORF">ALQ39_05253</name>
</gene>
<evidence type="ECO:0000256" key="2">
    <source>
        <dbReference type="ARBA" id="ARBA00009773"/>
    </source>
</evidence>
<evidence type="ECO:0000256" key="8">
    <source>
        <dbReference type="SAM" id="Phobius"/>
    </source>
</evidence>
<keyword evidence="6 8" id="KW-1133">Transmembrane helix</keyword>
<evidence type="ECO:0000256" key="3">
    <source>
        <dbReference type="ARBA" id="ARBA00022448"/>
    </source>
</evidence>
<name>A0A3M3WLD7_PSEA0</name>
<organism evidence="10 11">
    <name type="scientific">Pseudomonas amygdali pv. eriobotryae</name>
    <dbReference type="NCBI Taxonomy" id="129137"/>
    <lineage>
        <taxon>Bacteria</taxon>
        <taxon>Pseudomonadati</taxon>
        <taxon>Pseudomonadota</taxon>
        <taxon>Gammaproteobacteria</taxon>
        <taxon>Pseudomonadales</taxon>
        <taxon>Pseudomonadaceae</taxon>
        <taxon>Pseudomonas</taxon>
        <taxon>Pseudomonas amygdali</taxon>
    </lineage>
</organism>
<feature type="transmembrane region" description="Helical" evidence="8">
    <location>
        <begin position="241"/>
        <end position="269"/>
    </location>
</feature>
<dbReference type="AlphaFoldDB" id="A0A3M3WLD7"/>
<evidence type="ECO:0000313" key="11">
    <source>
        <dbReference type="Proteomes" id="UP000275613"/>
    </source>
</evidence>
<sequence length="685" mass="75767">MTSALFSLMLVTSEPIRGCRMFNNDRLLVQILLLALFGACLWVMAPFWSALIWGAVLAFASWPLMRLLTRWFKGRESLAALVMCLCWMLLVAAPLVWLGFNLADHVRDATGLIKDIQVDGLPDPPQWLAGIPLVGERLVALWTTIDQQGAAFMATLKPHLGQVGNWVLARSAQIGSGILELTLSIVFAFFFYRDGPRLAAFVLSLLERLIGDRAQYYLDLVAGTVQRVVNGVIGTAAAQAVLALIGFLIAGIPGALVLGILTFLFSLIPMGPPLVWLPATAWLVWQGEYGMAIFLGIWGMFIISGVDNVLKPYLISRGGNLPLVIVLLGVFGGLLAFGFIGLFIGPTSQAPRIDEARNDSLYEMEIAFAQMPEPGEEVAPWIVDRLLRNLLIDVTGNTHRAEFCIDKLYSPDGATGRLGLLELRAFEMPPHARMSLAQQLLLRALVARFWREPYAPAKLARWGTQLHDRFMLPHFIEQDFADVVADLNSAGYPVQADWFSAHLEFRFPKVGDYAVNSIELELRQALEPWHVLGEEGSAGGAVRYVDSSLERLQVHLSGLPPQRYVLTCNGVAVPLQPTGRVGEFVAGVRYRAWQPANCLQPTIGVHAPLVFDLLDTWMHRSLGGCEYHVAHPGGRNYETLPVNANEAESRRLSRFFRIGHTPGKLDVPSLNINDELPMTLDMRLH</sequence>
<comment type="similarity">
    <text evidence="2">Belongs to the autoinducer-2 exporter (AI-2E) (TC 2.A.86) family.</text>
</comment>
<feature type="transmembrane region" description="Helical" evidence="8">
    <location>
        <begin position="27"/>
        <end position="45"/>
    </location>
</feature>
<feature type="transmembrane region" description="Helical" evidence="8">
    <location>
        <begin position="80"/>
        <end position="100"/>
    </location>
</feature>
<evidence type="ECO:0000256" key="4">
    <source>
        <dbReference type="ARBA" id="ARBA00022475"/>
    </source>
</evidence>
<keyword evidence="5 8" id="KW-0812">Transmembrane</keyword>
<feature type="domain" description="DUF2126" evidence="9">
    <location>
        <begin position="335"/>
        <end position="683"/>
    </location>
</feature>
<keyword evidence="7 8" id="KW-0472">Membrane</keyword>
<accession>A0A3M3WLD7</accession>
<keyword evidence="4" id="KW-1003">Cell membrane</keyword>
<dbReference type="Proteomes" id="UP000275613">
    <property type="component" value="Unassembled WGS sequence"/>
</dbReference>
<evidence type="ECO:0000313" key="10">
    <source>
        <dbReference type="EMBL" id="RMO58389.1"/>
    </source>
</evidence>
<evidence type="ECO:0000259" key="9">
    <source>
        <dbReference type="Pfam" id="PF09899"/>
    </source>
</evidence>
<dbReference type="PANTHER" id="PTHR21716">
    <property type="entry name" value="TRANSMEMBRANE PROTEIN"/>
    <property type="match status" value="1"/>
</dbReference>
<reference evidence="10 11" key="1">
    <citation type="submission" date="2018-08" db="EMBL/GenBank/DDBJ databases">
        <title>Recombination of ecologically and evolutionarily significant loci maintains genetic cohesion in the Pseudomonas syringae species complex.</title>
        <authorList>
            <person name="Dillon M."/>
            <person name="Thakur S."/>
            <person name="Almeida R.N.D."/>
            <person name="Weir B.S."/>
            <person name="Guttman D.S."/>
        </authorList>
    </citation>
    <scope>NUCLEOTIDE SEQUENCE [LARGE SCALE GENOMIC DNA]</scope>
    <source>
        <strain evidence="10 11">ICMP 4316</strain>
    </source>
</reference>
<dbReference type="InterPro" id="IPR018667">
    <property type="entry name" value="DUF2126"/>
</dbReference>
<feature type="transmembrane region" description="Helical" evidence="8">
    <location>
        <begin position="289"/>
        <end position="310"/>
    </location>
</feature>